<keyword evidence="2" id="KW-1185">Reference proteome</keyword>
<evidence type="ECO:0000313" key="1">
    <source>
        <dbReference type="EMBL" id="VEN48519.1"/>
    </source>
</evidence>
<dbReference type="EMBL" id="CAACVG010008108">
    <property type="protein sequence ID" value="VEN48519.1"/>
    <property type="molecule type" value="Genomic_DNA"/>
</dbReference>
<dbReference type="Proteomes" id="UP000410492">
    <property type="component" value="Unassembled WGS sequence"/>
</dbReference>
<gene>
    <name evidence="1" type="ORF">CALMAC_LOCUS9940</name>
</gene>
<evidence type="ECO:0000313" key="2">
    <source>
        <dbReference type="Proteomes" id="UP000410492"/>
    </source>
</evidence>
<organism evidence="1 2">
    <name type="scientific">Callosobruchus maculatus</name>
    <name type="common">Southern cowpea weevil</name>
    <name type="synonym">Pulse bruchid</name>
    <dbReference type="NCBI Taxonomy" id="64391"/>
    <lineage>
        <taxon>Eukaryota</taxon>
        <taxon>Metazoa</taxon>
        <taxon>Ecdysozoa</taxon>
        <taxon>Arthropoda</taxon>
        <taxon>Hexapoda</taxon>
        <taxon>Insecta</taxon>
        <taxon>Pterygota</taxon>
        <taxon>Neoptera</taxon>
        <taxon>Endopterygota</taxon>
        <taxon>Coleoptera</taxon>
        <taxon>Polyphaga</taxon>
        <taxon>Cucujiformia</taxon>
        <taxon>Chrysomeloidea</taxon>
        <taxon>Chrysomelidae</taxon>
        <taxon>Bruchinae</taxon>
        <taxon>Bruchini</taxon>
        <taxon>Callosobruchus</taxon>
    </lineage>
</organism>
<sequence>MMGRLSKSTPSVRVSYRKLVEDYNGSGNSGTKYSGRAANCSPTSASFDSLGKIMPAPTPADLFSYSCHHCGHRQKLQPKIPRNDLTTVTFHQRQSFPHRRQAQPQSCDGGFGGGLSTTYLARPDG</sequence>
<protein>
    <submittedName>
        <fullName evidence="1">Uncharacterized protein</fullName>
    </submittedName>
</protein>
<reference evidence="1 2" key="1">
    <citation type="submission" date="2019-01" db="EMBL/GenBank/DDBJ databases">
        <authorList>
            <person name="Sayadi A."/>
        </authorList>
    </citation>
    <scope>NUCLEOTIDE SEQUENCE [LARGE SCALE GENOMIC DNA]</scope>
</reference>
<dbReference type="OrthoDB" id="6665873at2759"/>
<proteinExistence type="predicted"/>
<name>A0A653CKW8_CALMS</name>
<dbReference type="AlphaFoldDB" id="A0A653CKW8"/>
<accession>A0A653CKW8</accession>